<evidence type="ECO:0008006" key="4">
    <source>
        <dbReference type="Google" id="ProtNLM"/>
    </source>
</evidence>
<dbReference type="EMBL" id="JAEOAH010000018">
    <property type="protein sequence ID" value="MBK3495737.1"/>
    <property type="molecule type" value="Genomic_DNA"/>
</dbReference>
<dbReference type="Proteomes" id="UP000618943">
    <property type="component" value="Unassembled WGS sequence"/>
</dbReference>
<organism evidence="2 3">
    <name type="scientific">Viridibacillus soli</name>
    <dbReference type="NCBI Taxonomy" id="2798301"/>
    <lineage>
        <taxon>Bacteria</taxon>
        <taxon>Bacillati</taxon>
        <taxon>Bacillota</taxon>
        <taxon>Bacilli</taxon>
        <taxon>Bacillales</taxon>
        <taxon>Caryophanaceae</taxon>
        <taxon>Viridibacillus</taxon>
    </lineage>
</organism>
<proteinExistence type="predicted"/>
<evidence type="ECO:0000313" key="2">
    <source>
        <dbReference type="EMBL" id="MBK3495737.1"/>
    </source>
</evidence>
<sequence length="181" mass="20526">MKNIISIVFIAIILIAWYFIILNSNEFVVENEPTKIEEGLNKFINRPEGNLKVKLLKIQQIVKTDTFVAVFSINEGEVGYAKLEKKLFNKLKIIHTGHGSAKIKYEDIETNKGNYGLLYGTNPQLVIHTVQINNLEGTHTQDVDISNEEIILVADKLPKEVDKAITSELIFFDKKGNKVIK</sequence>
<feature type="transmembrane region" description="Helical" evidence="1">
    <location>
        <begin position="7"/>
        <end position="24"/>
    </location>
</feature>
<gene>
    <name evidence="2" type="ORF">JFL43_12905</name>
</gene>
<comment type="caution">
    <text evidence="2">The sequence shown here is derived from an EMBL/GenBank/DDBJ whole genome shotgun (WGS) entry which is preliminary data.</text>
</comment>
<protein>
    <recommendedName>
        <fullName evidence="4">LPS export ABC transporter periplasmic protein LptC</fullName>
    </recommendedName>
</protein>
<accession>A0ABS1H8J2</accession>
<evidence type="ECO:0000313" key="3">
    <source>
        <dbReference type="Proteomes" id="UP000618943"/>
    </source>
</evidence>
<reference evidence="2 3" key="1">
    <citation type="submission" date="2020-12" db="EMBL/GenBank/DDBJ databases">
        <title>YIM B01967 draft genome.</title>
        <authorList>
            <person name="Yan X."/>
        </authorList>
    </citation>
    <scope>NUCLEOTIDE SEQUENCE [LARGE SCALE GENOMIC DNA]</scope>
    <source>
        <strain evidence="2 3">YIM B01967</strain>
    </source>
</reference>
<keyword evidence="1" id="KW-1133">Transmembrane helix</keyword>
<keyword evidence="1" id="KW-0812">Transmembrane</keyword>
<dbReference type="RefSeq" id="WP_200749355.1">
    <property type="nucleotide sequence ID" value="NZ_JAEOAH010000018.1"/>
</dbReference>
<evidence type="ECO:0000256" key="1">
    <source>
        <dbReference type="SAM" id="Phobius"/>
    </source>
</evidence>
<keyword evidence="3" id="KW-1185">Reference proteome</keyword>
<keyword evidence="1" id="KW-0472">Membrane</keyword>
<name>A0ABS1H8J2_9BACL</name>